<sequence>MLPLTIGALLCAQALVPSNPAVTTAPPTSGAVRAIGDELTDAEVLAAFESMDERKQRGVVDYLRMDLSHSERFQLQVIRFALSQSDRDPGLWPEAPPIHWFDPVEHAPGQPIARRVLEVDSKAARKMRDDLKRGIPKRRLDPGYVYDWGTGDVQRLASEQDPHRIVSNALKGFAPDLDLAEALVLRWLDDGAQRKTLAAFDNRYTDRSGNVFPEVSLYDAWASGAEIEMPDVDTLGLVHSLVPERKWDRRWVAPVPNSEHDEMYGLIGELFVPAKEHRSLREALSRCFLIAEPVMRDGFSSGHVTAFQAFWEENGSEPTKAAEALPAPKDFGDFLRDWIRRLGKDEDLLAAARGRAAALAADEVYVRGRLIAVMRDMGAFEAKGN</sequence>
<gene>
    <name evidence="1" type="ORF">Pla133_25890</name>
</gene>
<evidence type="ECO:0000313" key="1">
    <source>
        <dbReference type="EMBL" id="QDU67505.1"/>
    </source>
</evidence>
<accession>A0A518BKK6</accession>
<dbReference type="EMBL" id="CP036287">
    <property type="protein sequence ID" value="QDU67505.1"/>
    <property type="molecule type" value="Genomic_DNA"/>
</dbReference>
<dbReference type="KEGG" id="pbap:Pla133_25890"/>
<dbReference type="AlphaFoldDB" id="A0A518BKK6"/>
<reference evidence="1 2" key="1">
    <citation type="submission" date="2019-02" db="EMBL/GenBank/DDBJ databases">
        <title>Deep-cultivation of Planctomycetes and their phenomic and genomic characterization uncovers novel biology.</title>
        <authorList>
            <person name="Wiegand S."/>
            <person name="Jogler M."/>
            <person name="Boedeker C."/>
            <person name="Pinto D."/>
            <person name="Vollmers J."/>
            <person name="Rivas-Marin E."/>
            <person name="Kohn T."/>
            <person name="Peeters S.H."/>
            <person name="Heuer A."/>
            <person name="Rast P."/>
            <person name="Oberbeckmann S."/>
            <person name="Bunk B."/>
            <person name="Jeske O."/>
            <person name="Meyerdierks A."/>
            <person name="Storesund J.E."/>
            <person name="Kallscheuer N."/>
            <person name="Luecker S."/>
            <person name="Lage O.M."/>
            <person name="Pohl T."/>
            <person name="Merkel B.J."/>
            <person name="Hornburger P."/>
            <person name="Mueller R.-W."/>
            <person name="Bruemmer F."/>
            <person name="Labrenz M."/>
            <person name="Spormann A.M."/>
            <person name="Op den Camp H."/>
            <person name="Overmann J."/>
            <person name="Amann R."/>
            <person name="Jetten M.S.M."/>
            <person name="Mascher T."/>
            <person name="Medema M.H."/>
            <person name="Devos D.P."/>
            <person name="Kaster A.-K."/>
            <person name="Ovreas L."/>
            <person name="Rohde M."/>
            <person name="Galperin M.Y."/>
            <person name="Jogler C."/>
        </authorList>
    </citation>
    <scope>NUCLEOTIDE SEQUENCE [LARGE SCALE GENOMIC DNA]</scope>
    <source>
        <strain evidence="1 2">Pla133</strain>
    </source>
</reference>
<name>A0A518BKK6_9BACT</name>
<dbReference type="RefSeq" id="WP_145065746.1">
    <property type="nucleotide sequence ID" value="NZ_CP036287.1"/>
</dbReference>
<evidence type="ECO:0000313" key="2">
    <source>
        <dbReference type="Proteomes" id="UP000316921"/>
    </source>
</evidence>
<protein>
    <submittedName>
        <fullName evidence="1">Uncharacterized protein</fullName>
    </submittedName>
</protein>
<proteinExistence type="predicted"/>
<dbReference type="Proteomes" id="UP000316921">
    <property type="component" value="Chromosome"/>
</dbReference>
<organism evidence="1 2">
    <name type="scientific">Engelhardtia mirabilis</name>
    <dbReference type="NCBI Taxonomy" id="2528011"/>
    <lineage>
        <taxon>Bacteria</taxon>
        <taxon>Pseudomonadati</taxon>
        <taxon>Planctomycetota</taxon>
        <taxon>Planctomycetia</taxon>
        <taxon>Planctomycetia incertae sedis</taxon>
        <taxon>Engelhardtia</taxon>
    </lineage>
</organism>
<keyword evidence="2" id="KW-1185">Reference proteome</keyword>